<reference evidence="4 5" key="2">
    <citation type="journal article" date="2017" name="Front. Plant Sci.">
        <title>Gene Classification and Mining of Molecular Markers Useful in Red Clover (Trifolium pratense) Breeding.</title>
        <authorList>
            <person name="Istvanek J."/>
            <person name="Dluhosova J."/>
            <person name="Dluhos P."/>
            <person name="Patkova L."/>
            <person name="Nedelnik J."/>
            <person name="Repkova J."/>
        </authorList>
    </citation>
    <scope>NUCLEOTIDE SEQUENCE [LARGE SCALE GENOMIC DNA]</scope>
    <source>
        <strain evidence="5">cv. Tatra</strain>
        <tissue evidence="4">Young leaves</tissue>
    </source>
</reference>
<reference evidence="4 5" key="1">
    <citation type="journal article" date="2014" name="Am. J. Bot.">
        <title>Genome assembly and annotation for red clover (Trifolium pratense; Fabaceae).</title>
        <authorList>
            <person name="Istvanek J."/>
            <person name="Jaros M."/>
            <person name="Krenek A."/>
            <person name="Repkova J."/>
        </authorList>
    </citation>
    <scope>NUCLEOTIDE SEQUENCE [LARGE SCALE GENOMIC DNA]</scope>
    <source>
        <strain evidence="5">cv. Tatra</strain>
        <tissue evidence="4">Young leaves</tissue>
    </source>
</reference>
<dbReference type="InterPro" id="IPR036291">
    <property type="entry name" value="NAD(P)-bd_dom_sf"/>
</dbReference>
<comment type="similarity">
    <text evidence="1">Belongs to the short-chain dehydrogenases/reductases (SDR) family.</text>
</comment>
<comment type="caution">
    <text evidence="4">The sequence shown here is derived from an EMBL/GenBank/DDBJ whole genome shotgun (WGS) entry which is preliminary data.</text>
</comment>
<dbReference type="EMBL" id="ASHM01065333">
    <property type="protein sequence ID" value="PNX91194.1"/>
    <property type="molecule type" value="Genomic_DNA"/>
</dbReference>
<evidence type="ECO:0000313" key="4">
    <source>
        <dbReference type="EMBL" id="PNX91194.1"/>
    </source>
</evidence>
<dbReference type="STRING" id="57577.A0A2K3MKA0"/>
<feature type="non-terminal residue" evidence="4">
    <location>
        <position position="1"/>
    </location>
</feature>
<keyword evidence="3" id="KW-0560">Oxidoreductase</keyword>
<dbReference type="AlphaFoldDB" id="A0A2K3MKA0"/>
<organism evidence="4 5">
    <name type="scientific">Trifolium pratense</name>
    <name type="common">Red clover</name>
    <dbReference type="NCBI Taxonomy" id="57577"/>
    <lineage>
        <taxon>Eukaryota</taxon>
        <taxon>Viridiplantae</taxon>
        <taxon>Streptophyta</taxon>
        <taxon>Embryophyta</taxon>
        <taxon>Tracheophyta</taxon>
        <taxon>Spermatophyta</taxon>
        <taxon>Magnoliopsida</taxon>
        <taxon>eudicotyledons</taxon>
        <taxon>Gunneridae</taxon>
        <taxon>Pentapetalae</taxon>
        <taxon>rosids</taxon>
        <taxon>fabids</taxon>
        <taxon>Fabales</taxon>
        <taxon>Fabaceae</taxon>
        <taxon>Papilionoideae</taxon>
        <taxon>50 kb inversion clade</taxon>
        <taxon>NPAAA clade</taxon>
        <taxon>Hologalegina</taxon>
        <taxon>IRL clade</taxon>
        <taxon>Trifolieae</taxon>
        <taxon>Trifolium</taxon>
    </lineage>
</organism>
<dbReference type="GO" id="GO:0016491">
    <property type="term" value="F:oxidoreductase activity"/>
    <property type="evidence" value="ECO:0007669"/>
    <property type="project" value="UniProtKB-KW"/>
</dbReference>
<keyword evidence="2" id="KW-0521">NADP</keyword>
<name>A0A2K3MKA0_TRIPR</name>
<protein>
    <submittedName>
        <fullName evidence="4">(+)-neomenthol dehydrogenase</fullName>
    </submittedName>
</protein>
<evidence type="ECO:0000256" key="2">
    <source>
        <dbReference type="ARBA" id="ARBA00022857"/>
    </source>
</evidence>
<dbReference type="PANTHER" id="PTHR43490:SF123">
    <property type="entry name" value="SHORT CHAIN DEHYDROGENASE"/>
    <property type="match status" value="1"/>
</dbReference>
<evidence type="ECO:0000256" key="1">
    <source>
        <dbReference type="ARBA" id="ARBA00006484"/>
    </source>
</evidence>
<accession>A0A2K3MKA0</accession>
<dbReference type="Proteomes" id="UP000236291">
    <property type="component" value="Unassembled WGS sequence"/>
</dbReference>
<evidence type="ECO:0000256" key="3">
    <source>
        <dbReference type="ARBA" id="ARBA00023002"/>
    </source>
</evidence>
<proteinExistence type="inferred from homology"/>
<gene>
    <name evidence="4" type="ORF">L195_g047324</name>
</gene>
<dbReference type="GO" id="GO:0016020">
    <property type="term" value="C:membrane"/>
    <property type="evidence" value="ECO:0007669"/>
    <property type="project" value="TreeGrafter"/>
</dbReference>
<sequence length="83" mass="8828">VNNAAIVGANVDGEALAALGVVVDPGLVDWGKIYSENYALVEKSLRTNYFGTKELTRALIPLLQCSNLPKIVNVSSSLGRLQV</sequence>
<dbReference type="SUPFAM" id="SSF51735">
    <property type="entry name" value="NAD(P)-binding Rossmann-fold domains"/>
    <property type="match status" value="1"/>
</dbReference>
<dbReference type="PANTHER" id="PTHR43490">
    <property type="entry name" value="(+)-NEOMENTHOL DEHYDROGENASE"/>
    <property type="match status" value="1"/>
</dbReference>
<dbReference type="Gene3D" id="3.40.50.720">
    <property type="entry name" value="NAD(P)-binding Rossmann-like Domain"/>
    <property type="match status" value="1"/>
</dbReference>
<evidence type="ECO:0000313" key="5">
    <source>
        <dbReference type="Proteomes" id="UP000236291"/>
    </source>
</evidence>